<feature type="compositionally biased region" description="Basic and acidic residues" evidence="1">
    <location>
        <begin position="89"/>
        <end position="100"/>
    </location>
</feature>
<evidence type="ECO:0000256" key="1">
    <source>
        <dbReference type="SAM" id="MobiDB-lite"/>
    </source>
</evidence>
<feature type="region of interest" description="Disordered" evidence="1">
    <location>
        <begin position="974"/>
        <end position="994"/>
    </location>
</feature>
<feature type="region of interest" description="Disordered" evidence="1">
    <location>
        <begin position="931"/>
        <end position="952"/>
    </location>
</feature>
<gene>
    <name evidence="2" type="ORF">PACLA_8A048154</name>
</gene>
<reference evidence="2" key="1">
    <citation type="submission" date="2020-04" db="EMBL/GenBank/DDBJ databases">
        <authorList>
            <person name="Alioto T."/>
            <person name="Alioto T."/>
            <person name="Gomez Garrido J."/>
        </authorList>
    </citation>
    <scope>NUCLEOTIDE SEQUENCE</scope>
    <source>
        <strain evidence="2">A484AB</strain>
    </source>
</reference>
<evidence type="ECO:0000313" key="2">
    <source>
        <dbReference type="EMBL" id="CAB4030491.1"/>
    </source>
</evidence>
<name>A0A7D9LD87_PARCT</name>
<feature type="region of interest" description="Disordered" evidence="1">
    <location>
        <begin position="124"/>
        <end position="152"/>
    </location>
</feature>
<dbReference type="OrthoDB" id="5987462at2759"/>
<proteinExistence type="predicted"/>
<dbReference type="EMBL" id="CACRXK020016909">
    <property type="protein sequence ID" value="CAB4030491.1"/>
    <property type="molecule type" value="Genomic_DNA"/>
</dbReference>
<feature type="compositionally biased region" description="Polar residues" evidence="1">
    <location>
        <begin position="974"/>
        <end position="987"/>
    </location>
</feature>
<sequence length="1113" mass="125911">MPHHDPKYEGLRNTQWSTIDDIFKSCCKFEPNSRPTATQILTSLIKKEPDQLRSATITKEGNAIAGQMKVTDKPSVDLTAMNLNENEDENNRSSEKRKDSSQGIVDAGIVKRQRLATKVNAIDLTKPKTDMNRSEESDQSLQIQGDSLRNDSEENDLESIAELYDESLESIHNDEIRLYKGDRALPVYRWGLTKGMCTDDVAELLVNRCIDRSRIATRGPTSVENNAVFVVDTSKIPEKDDLKCDDLGAWECKGSKKLFYSMGGDGKLAKLAKDKLPDEQVRVFVIQRQWYRNLSMDSLQRVIITARESASTIPKDLVFIQYIFNNGEQPVKVNLHGNAKKDPMLQVLAKAKEEQQGRDEDIFIREIPLFPEPIVFTANKQQLVDIERFCTNPEKFCVLGVDATFQIASFYFTFTTYRNLMLTTKNGNHPVCIGPGILHKQKLKISYQTLPLLMTKYHQKVAGVLVYGTDGEKNLADAFSDVFPHAQHLCCDIHLKDNIKRKLVQCGITGRPATEIMNDIFGNEIGDQVEGGLIHTTSAEEFDACLQSAVCKWTTLHEDGEKFVDYFLKSKANIIRESARSDIRSMCGLGYPPTLYTQNANECMNRIIKIDQDPKSSKHQTALLPYIERIRAEVARQHDEQFLAVLGLGQYRLSDTFSFLRVEEKNFFRMNDSQKKALKKKFFTAPVSEPRQREEQALNGELSVLAERSGIISIPFPALDAMLTNAAAYVRDGDETWKVPADEDNHGSSETYMVHSRRNSNPHKVVWTKKTHRVQCDKACINWSTYTLCSHCLTVAEINGILKEFLQWFKNRKRTAPNLTALINVNMPQNAGEKPISKNRKGRANKAPFVGKKVASHRITPQNMVNISTHFSHQSACTQQFQPTQSTQTCARQLQQTQSPQSTQLCTQQFQPTQSLQFTVHPTQQLQPTQFLQSTQPRTQQLQPTQSPRSIQPQIHQLQLIQPYFQQSQLHQLYQTAQPPSDSNTPSRPKPPPGVFAFGRLSFLDKKVSICYGCQESLKPGGNIPYPPEDIVVTTRLCRRYYDKEGQPKVSPKISSVYFHLNPNCVGAACPQFETKSCIVPTDLIPFMFVQHSNALSQRFGLSAGARILQDID</sequence>
<organism evidence="2 3">
    <name type="scientific">Paramuricea clavata</name>
    <name type="common">Red gorgonian</name>
    <name type="synonym">Violescent sea-whip</name>
    <dbReference type="NCBI Taxonomy" id="317549"/>
    <lineage>
        <taxon>Eukaryota</taxon>
        <taxon>Metazoa</taxon>
        <taxon>Cnidaria</taxon>
        <taxon>Anthozoa</taxon>
        <taxon>Octocorallia</taxon>
        <taxon>Malacalcyonacea</taxon>
        <taxon>Plexauridae</taxon>
        <taxon>Paramuricea</taxon>
    </lineage>
</organism>
<feature type="compositionally biased region" description="Basic and acidic residues" evidence="1">
    <location>
        <begin position="125"/>
        <end position="136"/>
    </location>
</feature>
<dbReference type="AlphaFoldDB" id="A0A7D9LD87"/>
<comment type="caution">
    <text evidence="2">The sequence shown here is derived from an EMBL/GenBank/DDBJ whole genome shotgun (WGS) entry which is preliminary data.</text>
</comment>
<accession>A0A7D9LD87</accession>
<dbReference type="Proteomes" id="UP001152795">
    <property type="component" value="Unassembled WGS sequence"/>
</dbReference>
<keyword evidence="3" id="KW-1185">Reference proteome</keyword>
<evidence type="ECO:0000313" key="3">
    <source>
        <dbReference type="Proteomes" id="UP001152795"/>
    </source>
</evidence>
<feature type="region of interest" description="Disordered" evidence="1">
    <location>
        <begin position="84"/>
        <end position="104"/>
    </location>
</feature>
<protein>
    <submittedName>
        <fullName evidence="2">Uncharacterized protein</fullName>
    </submittedName>
</protein>